<evidence type="ECO:0000313" key="2">
    <source>
        <dbReference type="EMBL" id="REE24400.1"/>
    </source>
</evidence>
<evidence type="ECO:0000313" key="3">
    <source>
        <dbReference type="Proteomes" id="UP000256919"/>
    </source>
</evidence>
<dbReference type="EMBL" id="QREI01000004">
    <property type="protein sequence ID" value="REE24400.1"/>
    <property type="molecule type" value="Genomic_DNA"/>
</dbReference>
<dbReference type="InterPro" id="IPR016181">
    <property type="entry name" value="Acyl_CoA_acyltransferase"/>
</dbReference>
<proteinExistence type="predicted"/>
<dbReference type="Pfam" id="PF00583">
    <property type="entry name" value="Acetyltransf_1"/>
    <property type="match status" value="1"/>
</dbReference>
<dbReference type="AlphaFoldDB" id="A0A3D9N0X5"/>
<dbReference type="CDD" id="cd04301">
    <property type="entry name" value="NAT_SF"/>
    <property type="match status" value="1"/>
</dbReference>
<dbReference type="SUPFAM" id="SSF55729">
    <property type="entry name" value="Acyl-CoA N-acyltransferases (Nat)"/>
    <property type="match status" value="1"/>
</dbReference>
<reference evidence="2 3" key="1">
    <citation type="submission" date="2018-07" db="EMBL/GenBank/DDBJ databases">
        <title>Genomic Encyclopedia of Type Strains, Phase III (KMG-III): the genomes of soil and plant-associated and newly described type strains.</title>
        <authorList>
            <person name="Whitman W."/>
        </authorList>
    </citation>
    <scope>NUCLEOTIDE SEQUENCE [LARGE SCALE GENOMIC DNA]</scope>
    <source>
        <strain evidence="2 3">CECT 7948</strain>
    </source>
</reference>
<accession>A0A3D9N0X5</accession>
<organism evidence="2 3">
    <name type="scientific">Winogradskyella pacifica</name>
    <dbReference type="NCBI Taxonomy" id="664642"/>
    <lineage>
        <taxon>Bacteria</taxon>
        <taxon>Pseudomonadati</taxon>
        <taxon>Bacteroidota</taxon>
        <taxon>Flavobacteriia</taxon>
        <taxon>Flavobacteriales</taxon>
        <taxon>Flavobacteriaceae</taxon>
        <taxon>Winogradskyella</taxon>
    </lineage>
</organism>
<name>A0A3D9N0X5_9FLAO</name>
<evidence type="ECO:0000259" key="1">
    <source>
        <dbReference type="PROSITE" id="PS51186"/>
    </source>
</evidence>
<dbReference type="RefSeq" id="WP_245940346.1">
    <property type="nucleotide sequence ID" value="NZ_QREI01000004.1"/>
</dbReference>
<dbReference type="Proteomes" id="UP000256919">
    <property type="component" value="Unassembled WGS sequence"/>
</dbReference>
<keyword evidence="2" id="KW-0808">Transferase</keyword>
<comment type="caution">
    <text evidence="2">The sequence shown here is derived from an EMBL/GenBank/DDBJ whole genome shotgun (WGS) entry which is preliminary data.</text>
</comment>
<gene>
    <name evidence="2" type="ORF">DFQ09_104171</name>
</gene>
<dbReference type="InterPro" id="IPR000182">
    <property type="entry name" value="GNAT_dom"/>
</dbReference>
<protein>
    <submittedName>
        <fullName evidence="2">Acetyltransferase (GNAT) family protein</fullName>
    </submittedName>
</protein>
<sequence>MVIDLCNKADIKIIVDGLNAYNLDKVAALSPIWTPLEFCIKNEQGDVIGGVLAGINYWNGLEIKILWVDEGYRKQALGTKLLSYIEKEATKRGATMAMVDTFDFQAEGFYIKNNYEIIGEIKDFPKGHRRIYFSKVLQ</sequence>
<dbReference type="GO" id="GO:0016747">
    <property type="term" value="F:acyltransferase activity, transferring groups other than amino-acyl groups"/>
    <property type="evidence" value="ECO:0007669"/>
    <property type="project" value="InterPro"/>
</dbReference>
<dbReference type="Gene3D" id="3.40.630.30">
    <property type="match status" value="1"/>
</dbReference>
<dbReference type="PROSITE" id="PS51186">
    <property type="entry name" value="GNAT"/>
    <property type="match status" value="1"/>
</dbReference>
<keyword evidence="3" id="KW-1185">Reference proteome</keyword>
<feature type="domain" description="N-acetyltransferase" evidence="1">
    <location>
        <begin position="1"/>
        <end position="138"/>
    </location>
</feature>